<name>A0A6N2L3B6_SALVM</name>
<proteinExistence type="predicted"/>
<evidence type="ECO:0000313" key="1">
    <source>
        <dbReference type="EMBL" id="VFU34028.1"/>
    </source>
</evidence>
<reference evidence="1" key="1">
    <citation type="submission" date="2019-03" db="EMBL/GenBank/DDBJ databases">
        <authorList>
            <person name="Mank J."/>
            <person name="Almeida P."/>
        </authorList>
    </citation>
    <scope>NUCLEOTIDE SEQUENCE</scope>
    <source>
        <strain evidence="1">78183</strain>
    </source>
</reference>
<protein>
    <submittedName>
        <fullName evidence="1">Uncharacterized protein</fullName>
    </submittedName>
</protein>
<organism evidence="1">
    <name type="scientific">Salix viminalis</name>
    <name type="common">Common osier</name>
    <name type="synonym">Basket willow</name>
    <dbReference type="NCBI Taxonomy" id="40686"/>
    <lineage>
        <taxon>Eukaryota</taxon>
        <taxon>Viridiplantae</taxon>
        <taxon>Streptophyta</taxon>
        <taxon>Embryophyta</taxon>
        <taxon>Tracheophyta</taxon>
        <taxon>Spermatophyta</taxon>
        <taxon>Magnoliopsida</taxon>
        <taxon>eudicotyledons</taxon>
        <taxon>Gunneridae</taxon>
        <taxon>Pentapetalae</taxon>
        <taxon>rosids</taxon>
        <taxon>fabids</taxon>
        <taxon>Malpighiales</taxon>
        <taxon>Salicaceae</taxon>
        <taxon>Saliceae</taxon>
        <taxon>Salix</taxon>
    </lineage>
</organism>
<sequence length="180" mass="20562">MINENSCEKHDRLPVEGFLRSVNLRRVNRSLKEPRKGCRPMEPWSRVNSLLASELDMIGPEPRYSPALFSVPNIETSRLSISDSAWLGRPTRLALRKATTLVVVWRPDGCFHFFIRKDPQKWTSTRPSGRTFRSGSRHPPLRSTFLVCAYSFECVGFSVTSLQAFRVSVLAFIISWASVF</sequence>
<gene>
    <name evidence="1" type="ORF">SVIM_LOCUS161187</name>
</gene>
<accession>A0A6N2L3B6</accession>
<dbReference type="EMBL" id="CAADRP010000997">
    <property type="protein sequence ID" value="VFU34028.1"/>
    <property type="molecule type" value="Genomic_DNA"/>
</dbReference>
<dbReference type="AlphaFoldDB" id="A0A6N2L3B6"/>